<name>A0A382PXR5_9ZZZZ</name>
<feature type="non-terminal residue" evidence="1">
    <location>
        <position position="339"/>
    </location>
</feature>
<dbReference type="AlphaFoldDB" id="A0A382PXR5"/>
<gene>
    <name evidence="1" type="ORF">METZ01_LOCUS330262</name>
</gene>
<dbReference type="GO" id="GO:0010411">
    <property type="term" value="P:xyloglucan metabolic process"/>
    <property type="evidence" value="ECO:0007669"/>
    <property type="project" value="TreeGrafter"/>
</dbReference>
<protein>
    <recommendedName>
        <fullName evidence="2">Sortilin N-terminal domain-containing protein</fullName>
    </recommendedName>
</protein>
<dbReference type="EMBL" id="UINC01110117">
    <property type="protein sequence ID" value="SVC77408.1"/>
    <property type="molecule type" value="Genomic_DNA"/>
</dbReference>
<dbReference type="PANTHER" id="PTHR43739">
    <property type="entry name" value="XYLOGLUCANASE (EUROFUNG)"/>
    <property type="match status" value="1"/>
</dbReference>
<dbReference type="SUPFAM" id="SSF50939">
    <property type="entry name" value="Sialidases"/>
    <property type="match status" value="1"/>
</dbReference>
<feature type="non-terminal residue" evidence="1">
    <location>
        <position position="1"/>
    </location>
</feature>
<organism evidence="1">
    <name type="scientific">marine metagenome</name>
    <dbReference type="NCBI Taxonomy" id="408172"/>
    <lineage>
        <taxon>unclassified sequences</taxon>
        <taxon>metagenomes</taxon>
        <taxon>ecological metagenomes</taxon>
    </lineage>
</organism>
<dbReference type="InterPro" id="IPR036278">
    <property type="entry name" value="Sialidase_sf"/>
</dbReference>
<dbReference type="CDD" id="cd15482">
    <property type="entry name" value="Sialidase_non-viral"/>
    <property type="match status" value="1"/>
</dbReference>
<dbReference type="InterPro" id="IPR015943">
    <property type="entry name" value="WD40/YVTN_repeat-like_dom_sf"/>
</dbReference>
<proteinExistence type="predicted"/>
<accession>A0A382PXR5</accession>
<reference evidence="1" key="1">
    <citation type="submission" date="2018-05" db="EMBL/GenBank/DDBJ databases">
        <authorList>
            <person name="Lanie J.A."/>
            <person name="Ng W.-L."/>
            <person name="Kazmierczak K.M."/>
            <person name="Andrzejewski T.M."/>
            <person name="Davidsen T.M."/>
            <person name="Wayne K.J."/>
            <person name="Tettelin H."/>
            <person name="Glass J.I."/>
            <person name="Rusch D."/>
            <person name="Podicherti R."/>
            <person name="Tsui H.-C.T."/>
            <person name="Winkler M.E."/>
        </authorList>
    </citation>
    <scope>NUCLEOTIDE SEQUENCE</scope>
</reference>
<dbReference type="Gene3D" id="2.130.10.10">
    <property type="entry name" value="YVTN repeat-like/Quinoprotein amine dehydrogenase"/>
    <property type="match status" value="2"/>
</dbReference>
<dbReference type="PANTHER" id="PTHR43739:SF5">
    <property type="entry name" value="EXO-ALPHA-SIALIDASE"/>
    <property type="match status" value="1"/>
</dbReference>
<evidence type="ECO:0008006" key="2">
    <source>
        <dbReference type="Google" id="ProtNLM"/>
    </source>
</evidence>
<dbReference type="InterPro" id="IPR052025">
    <property type="entry name" value="Xyloglucanase_GH74"/>
</dbReference>
<evidence type="ECO:0000313" key="1">
    <source>
        <dbReference type="EMBL" id="SVC77408.1"/>
    </source>
</evidence>
<sequence length="339" mass="37092">ELKWERASDVMAGEFTAIEISRSNPNIIYAGTDSNDMTMYQSKDGGNTWKLVHVTGHNAGLAISPADPNIVLYTNLEAAVQRTMDGGETWKGVVGNDPETQNYNKPFTAIAFSTDMPDIVYTSALRSDTRGGIWPAEPSDIFKSIDSGKTWKQVGICETCSSIQTIVVKEGDSNFIWVSADGGLQFSKDGGNSWSGNVIPYLDEKAKDPQNIREHKPPKVIGVDLQPGNSKTILAASSEYGMFRSTDGGLTWKQSNSGLTTSKLHRVKFAISNPNVAYVTTHNGVFKSDDSGKSWTEHNQGLKLKFVSSIAIHPTDENIVYVGTLNEIYTIHPEHKNRG</sequence>